<evidence type="ECO:0000313" key="2">
    <source>
        <dbReference type="Proteomes" id="UP001172457"/>
    </source>
</evidence>
<accession>A0AA38SR21</accession>
<proteinExistence type="predicted"/>
<protein>
    <recommendedName>
        <fullName evidence="3">HAT C-terminal dimerisation domain-containing protein</fullName>
    </recommendedName>
</protein>
<dbReference type="Proteomes" id="UP001172457">
    <property type="component" value="Chromosome 5"/>
</dbReference>
<name>A0AA38SR21_9ASTR</name>
<organism evidence="1 2">
    <name type="scientific">Centaurea solstitialis</name>
    <name type="common">yellow star-thistle</name>
    <dbReference type="NCBI Taxonomy" id="347529"/>
    <lineage>
        <taxon>Eukaryota</taxon>
        <taxon>Viridiplantae</taxon>
        <taxon>Streptophyta</taxon>
        <taxon>Embryophyta</taxon>
        <taxon>Tracheophyta</taxon>
        <taxon>Spermatophyta</taxon>
        <taxon>Magnoliopsida</taxon>
        <taxon>eudicotyledons</taxon>
        <taxon>Gunneridae</taxon>
        <taxon>Pentapetalae</taxon>
        <taxon>asterids</taxon>
        <taxon>campanulids</taxon>
        <taxon>Asterales</taxon>
        <taxon>Asteraceae</taxon>
        <taxon>Carduoideae</taxon>
        <taxon>Cardueae</taxon>
        <taxon>Centaureinae</taxon>
        <taxon>Centaurea</taxon>
    </lineage>
</organism>
<comment type="caution">
    <text evidence="1">The sequence shown here is derived from an EMBL/GenBank/DDBJ whole genome shotgun (WGS) entry which is preliminary data.</text>
</comment>
<reference evidence="1" key="1">
    <citation type="submission" date="2023-03" db="EMBL/GenBank/DDBJ databases">
        <title>Chromosome-scale reference genome and RAD-based genetic map of yellow starthistle (Centaurea solstitialis) reveal putative structural variation and QTLs associated with invader traits.</title>
        <authorList>
            <person name="Reatini B."/>
            <person name="Cang F.A."/>
            <person name="Jiang Q."/>
            <person name="Mckibben M.T.W."/>
            <person name="Barker M.S."/>
            <person name="Rieseberg L.H."/>
            <person name="Dlugosch K.M."/>
        </authorList>
    </citation>
    <scope>NUCLEOTIDE SEQUENCE</scope>
    <source>
        <strain evidence="1">CAN-66</strain>
        <tissue evidence="1">Leaf</tissue>
    </source>
</reference>
<keyword evidence="2" id="KW-1185">Reference proteome</keyword>
<sequence length="109" mass="12046">MGYFFTELGKGLTSIPHSSNMKNRTSKTCTSAESQTLQGAEPLSFTLRCLGCKSKSCSTVLSTVQALICCQDWIRSSNKVVNVEESIEDIDELEEEVRKSFKEATVIDV</sequence>
<dbReference type="AlphaFoldDB" id="A0AA38SR21"/>
<evidence type="ECO:0008006" key="3">
    <source>
        <dbReference type="Google" id="ProtNLM"/>
    </source>
</evidence>
<dbReference type="EMBL" id="JARYMX010000005">
    <property type="protein sequence ID" value="KAJ9546988.1"/>
    <property type="molecule type" value="Genomic_DNA"/>
</dbReference>
<gene>
    <name evidence="1" type="ORF">OSB04_019531</name>
</gene>
<evidence type="ECO:0000313" key="1">
    <source>
        <dbReference type="EMBL" id="KAJ9546988.1"/>
    </source>
</evidence>